<dbReference type="GO" id="GO:0071555">
    <property type="term" value="P:cell wall organization"/>
    <property type="evidence" value="ECO:0007669"/>
    <property type="project" value="UniProtKB-KW"/>
</dbReference>
<sequence>MTLRIRLHSFGLLLAFSFFLFVFGLQVACAASGEDENTSAAKAAVIRGRASWYGREHQGQATSSGERFNRFKYTCAHRSLPFGTRLRVTNPDNGKSVVVRVTDRGPFRHQRVLDLSEVAARPLSIVQNGTADVVAEVVAETTPLGPTDAPADLEALLDATDTTQTLAVTPVEVAVPEVAPAVATKLAFVVQAGTFSDANNAQSQLAKIQKINAQLPTSVEAETTAAKALNRVLVGQFATWSDAEKARRQLKQHGINGLVRRVPVATTAASEQVAVK</sequence>
<gene>
    <name evidence="4" type="primary">rlpA</name>
    <name evidence="7" type="ORF">BXP70_21505</name>
</gene>
<dbReference type="PANTHER" id="PTHR34183">
    <property type="entry name" value="ENDOLYTIC PEPTIDOGLYCAN TRANSGLYCOSYLASE RLPA"/>
    <property type="match status" value="1"/>
</dbReference>
<dbReference type="SUPFAM" id="SSF50685">
    <property type="entry name" value="Barwin-like endoglucanases"/>
    <property type="match status" value="1"/>
</dbReference>
<evidence type="ECO:0000259" key="6">
    <source>
        <dbReference type="PROSITE" id="PS51724"/>
    </source>
</evidence>
<evidence type="ECO:0000256" key="4">
    <source>
        <dbReference type="HAMAP-Rule" id="MF_02071"/>
    </source>
</evidence>
<comment type="caution">
    <text evidence="7">The sequence shown here is derived from an EMBL/GenBank/DDBJ whole genome shotgun (WGS) entry which is preliminary data.</text>
</comment>
<dbReference type="InterPro" id="IPR009009">
    <property type="entry name" value="RlpA-like_DPBB"/>
</dbReference>
<dbReference type="InterPro" id="IPR034718">
    <property type="entry name" value="RlpA"/>
</dbReference>
<comment type="similarity">
    <text evidence="4 5">Belongs to the RlpA family.</text>
</comment>
<evidence type="ECO:0000256" key="5">
    <source>
        <dbReference type="RuleBase" id="RU003495"/>
    </source>
</evidence>
<evidence type="ECO:0000256" key="2">
    <source>
        <dbReference type="ARBA" id="ARBA00023239"/>
    </source>
</evidence>
<dbReference type="NCBIfam" id="TIGR00413">
    <property type="entry name" value="rlpA"/>
    <property type="match status" value="1"/>
</dbReference>
<name>A0A243W8L2_9BACT</name>
<dbReference type="AlphaFoldDB" id="A0A243W8L2"/>
<proteinExistence type="inferred from homology"/>
<dbReference type="InterPro" id="IPR036908">
    <property type="entry name" value="RlpA-like_sf"/>
</dbReference>
<dbReference type="InterPro" id="IPR007730">
    <property type="entry name" value="SPOR-like_dom"/>
</dbReference>
<evidence type="ECO:0000256" key="1">
    <source>
        <dbReference type="ARBA" id="ARBA00022729"/>
    </source>
</evidence>
<keyword evidence="3 4" id="KW-0961">Cell wall biogenesis/degradation</keyword>
<dbReference type="SUPFAM" id="SSF110997">
    <property type="entry name" value="Sporulation related repeat"/>
    <property type="match status" value="1"/>
</dbReference>
<dbReference type="GO" id="GO:0042834">
    <property type="term" value="F:peptidoglycan binding"/>
    <property type="evidence" value="ECO:0007669"/>
    <property type="project" value="InterPro"/>
</dbReference>
<evidence type="ECO:0000256" key="3">
    <source>
        <dbReference type="ARBA" id="ARBA00023316"/>
    </source>
</evidence>
<dbReference type="Pfam" id="PF05036">
    <property type="entry name" value="SPOR"/>
    <property type="match status" value="1"/>
</dbReference>
<comment type="function">
    <text evidence="4">Lytic transglycosylase with a strong preference for naked glycan strands that lack stem peptides.</text>
</comment>
<dbReference type="GO" id="GO:0000270">
    <property type="term" value="P:peptidoglycan metabolic process"/>
    <property type="evidence" value="ECO:0007669"/>
    <property type="project" value="UniProtKB-UniRule"/>
</dbReference>
<dbReference type="InterPro" id="IPR012997">
    <property type="entry name" value="RplA"/>
</dbReference>
<keyword evidence="2 4" id="KW-0456">Lyase</keyword>
<dbReference type="OrthoDB" id="9779128at2"/>
<dbReference type="EMBL" id="MTSE01000015">
    <property type="protein sequence ID" value="OUJ71658.1"/>
    <property type="molecule type" value="Genomic_DNA"/>
</dbReference>
<keyword evidence="1" id="KW-0732">Signal</keyword>
<dbReference type="HAMAP" id="MF_02071">
    <property type="entry name" value="RlpA"/>
    <property type="match status" value="1"/>
</dbReference>
<dbReference type="Proteomes" id="UP000194873">
    <property type="component" value="Unassembled WGS sequence"/>
</dbReference>
<feature type="domain" description="SPOR" evidence="6">
    <location>
        <begin position="182"/>
        <end position="266"/>
    </location>
</feature>
<protein>
    <recommendedName>
        <fullName evidence="4">Probable endolytic peptidoglycan transglycosylase RlpA</fullName>
        <ecNumber evidence="4">4.2.2.-</ecNumber>
    </recommendedName>
</protein>
<dbReference type="RefSeq" id="WP_086596179.1">
    <property type="nucleotide sequence ID" value="NZ_MTSE01000015.1"/>
</dbReference>
<dbReference type="GO" id="GO:0008932">
    <property type="term" value="F:lytic endotransglycosylase activity"/>
    <property type="evidence" value="ECO:0007669"/>
    <property type="project" value="UniProtKB-UniRule"/>
</dbReference>
<dbReference type="PROSITE" id="PS51724">
    <property type="entry name" value="SPOR"/>
    <property type="match status" value="1"/>
</dbReference>
<organism evidence="7 8">
    <name type="scientific">Hymenobacter crusticola</name>
    <dbReference type="NCBI Taxonomy" id="1770526"/>
    <lineage>
        <taxon>Bacteria</taxon>
        <taxon>Pseudomonadati</taxon>
        <taxon>Bacteroidota</taxon>
        <taxon>Cytophagia</taxon>
        <taxon>Cytophagales</taxon>
        <taxon>Hymenobacteraceae</taxon>
        <taxon>Hymenobacter</taxon>
    </lineage>
</organism>
<dbReference type="PANTHER" id="PTHR34183:SF8">
    <property type="entry name" value="ENDOLYTIC PEPTIDOGLYCAN TRANSGLYCOSYLASE RLPA-RELATED"/>
    <property type="match status" value="1"/>
</dbReference>
<dbReference type="Gene3D" id="2.40.40.10">
    <property type="entry name" value="RlpA-like domain"/>
    <property type="match status" value="1"/>
</dbReference>
<evidence type="ECO:0000313" key="8">
    <source>
        <dbReference type="Proteomes" id="UP000194873"/>
    </source>
</evidence>
<accession>A0A243W8L2</accession>
<dbReference type="Pfam" id="PF03330">
    <property type="entry name" value="DPBB_1"/>
    <property type="match status" value="1"/>
</dbReference>
<dbReference type="CDD" id="cd22268">
    <property type="entry name" value="DPBB_RlpA-like"/>
    <property type="match status" value="1"/>
</dbReference>
<dbReference type="Gene3D" id="3.30.70.1070">
    <property type="entry name" value="Sporulation related repeat"/>
    <property type="match status" value="1"/>
</dbReference>
<dbReference type="EC" id="4.2.2.-" evidence="4"/>
<evidence type="ECO:0000313" key="7">
    <source>
        <dbReference type="EMBL" id="OUJ71658.1"/>
    </source>
</evidence>
<keyword evidence="8" id="KW-1185">Reference proteome</keyword>
<dbReference type="InterPro" id="IPR036680">
    <property type="entry name" value="SPOR-like_sf"/>
</dbReference>
<reference evidence="7 8" key="1">
    <citation type="submission" date="2017-01" db="EMBL/GenBank/DDBJ databases">
        <title>A new Hymenobacter.</title>
        <authorList>
            <person name="Liang Y."/>
            <person name="Feng F."/>
        </authorList>
    </citation>
    <scope>NUCLEOTIDE SEQUENCE [LARGE SCALE GENOMIC DNA]</scope>
    <source>
        <strain evidence="7">MIMBbqt21</strain>
    </source>
</reference>